<dbReference type="AlphaFoldDB" id="A0A517QLX5"/>
<dbReference type="InterPro" id="IPR001977">
    <property type="entry name" value="Depp_CoAkinase"/>
</dbReference>
<comment type="similarity">
    <text evidence="1 5">Belongs to the CoaE family.</text>
</comment>
<dbReference type="GO" id="GO:0005737">
    <property type="term" value="C:cytoplasm"/>
    <property type="evidence" value="ECO:0007669"/>
    <property type="project" value="UniProtKB-SubCell"/>
</dbReference>
<dbReference type="Proteomes" id="UP000315724">
    <property type="component" value="Chromosome"/>
</dbReference>
<dbReference type="SUPFAM" id="SSF52540">
    <property type="entry name" value="P-loop containing nucleoside triphosphate hydrolases"/>
    <property type="match status" value="1"/>
</dbReference>
<protein>
    <recommendedName>
        <fullName evidence="5 6">Dephospho-CoA kinase</fullName>
        <ecNumber evidence="5 6">2.7.1.24</ecNumber>
    </recommendedName>
    <alternativeName>
        <fullName evidence="5">Dephosphocoenzyme A kinase</fullName>
    </alternativeName>
</protein>
<dbReference type="HAMAP" id="MF_00376">
    <property type="entry name" value="Dephospho_CoA_kinase"/>
    <property type="match status" value="1"/>
</dbReference>
<comment type="function">
    <text evidence="5">Catalyzes the phosphorylation of the 3'-hydroxyl group of dephosphocoenzyme A to form coenzyme A.</text>
</comment>
<dbReference type="EMBL" id="CP036267">
    <property type="protein sequence ID" value="QDT32634.1"/>
    <property type="molecule type" value="Genomic_DNA"/>
</dbReference>
<dbReference type="PANTHER" id="PTHR10695">
    <property type="entry name" value="DEPHOSPHO-COA KINASE-RELATED"/>
    <property type="match status" value="1"/>
</dbReference>
<dbReference type="GO" id="GO:0004140">
    <property type="term" value="F:dephospho-CoA kinase activity"/>
    <property type="evidence" value="ECO:0007669"/>
    <property type="project" value="UniProtKB-UniRule"/>
</dbReference>
<accession>A0A517QLX5</accession>
<keyword evidence="5 7" id="KW-0418">Kinase</keyword>
<dbReference type="NCBIfam" id="TIGR00152">
    <property type="entry name" value="dephospho-CoA kinase"/>
    <property type="match status" value="1"/>
</dbReference>
<keyword evidence="2 5" id="KW-0547">Nucleotide-binding</keyword>
<name>A0A517QLX5_9PLAN</name>
<dbReference type="OrthoDB" id="9812943at2"/>
<keyword evidence="4 5" id="KW-0173">Coenzyme A biosynthesis</keyword>
<evidence type="ECO:0000256" key="3">
    <source>
        <dbReference type="ARBA" id="ARBA00022840"/>
    </source>
</evidence>
<dbReference type="CDD" id="cd02022">
    <property type="entry name" value="DPCK"/>
    <property type="match status" value="1"/>
</dbReference>
<evidence type="ECO:0000256" key="5">
    <source>
        <dbReference type="HAMAP-Rule" id="MF_00376"/>
    </source>
</evidence>
<keyword evidence="5 7" id="KW-0808">Transferase</keyword>
<dbReference type="GO" id="GO:0015937">
    <property type="term" value="P:coenzyme A biosynthetic process"/>
    <property type="evidence" value="ECO:0007669"/>
    <property type="project" value="UniProtKB-UniRule"/>
</dbReference>
<keyword evidence="8" id="KW-1185">Reference proteome</keyword>
<dbReference type="Pfam" id="PF01121">
    <property type="entry name" value="CoaE"/>
    <property type="match status" value="1"/>
</dbReference>
<comment type="pathway">
    <text evidence="5">Cofactor biosynthesis; coenzyme A biosynthesis; CoA from (R)-pantothenate: step 5/5.</text>
</comment>
<proteinExistence type="inferred from homology"/>
<evidence type="ECO:0000256" key="6">
    <source>
        <dbReference type="NCBIfam" id="TIGR00152"/>
    </source>
</evidence>
<dbReference type="EC" id="2.7.1.24" evidence="5 6"/>
<feature type="binding site" evidence="5">
    <location>
        <begin position="16"/>
        <end position="21"/>
    </location>
    <ligand>
        <name>ATP</name>
        <dbReference type="ChEBI" id="CHEBI:30616"/>
    </ligand>
</feature>
<evidence type="ECO:0000256" key="2">
    <source>
        <dbReference type="ARBA" id="ARBA00022741"/>
    </source>
</evidence>
<evidence type="ECO:0000313" key="7">
    <source>
        <dbReference type="EMBL" id="QDT32634.1"/>
    </source>
</evidence>
<evidence type="ECO:0000313" key="8">
    <source>
        <dbReference type="Proteomes" id="UP000315724"/>
    </source>
</evidence>
<dbReference type="GO" id="GO:0005524">
    <property type="term" value="F:ATP binding"/>
    <property type="evidence" value="ECO:0007669"/>
    <property type="project" value="UniProtKB-UniRule"/>
</dbReference>
<dbReference type="RefSeq" id="WP_145198034.1">
    <property type="nucleotide sequence ID" value="NZ_CP036267.1"/>
</dbReference>
<dbReference type="InterPro" id="IPR027417">
    <property type="entry name" value="P-loop_NTPase"/>
</dbReference>
<dbReference type="Gene3D" id="3.40.50.300">
    <property type="entry name" value="P-loop containing nucleotide triphosphate hydrolases"/>
    <property type="match status" value="1"/>
</dbReference>
<keyword evidence="5" id="KW-0963">Cytoplasm</keyword>
<dbReference type="PANTHER" id="PTHR10695:SF46">
    <property type="entry name" value="BIFUNCTIONAL COENZYME A SYNTHASE-RELATED"/>
    <property type="match status" value="1"/>
</dbReference>
<keyword evidence="3 5" id="KW-0067">ATP-binding</keyword>
<evidence type="ECO:0000256" key="4">
    <source>
        <dbReference type="ARBA" id="ARBA00022993"/>
    </source>
</evidence>
<dbReference type="KEGG" id="tpol:Mal48_18810"/>
<reference evidence="7 8" key="1">
    <citation type="submission" date="2019-02" db="EMBL/GenBank/DDBJ databases">
        <title>Deep-cultivation of Planctomycetes and their phenomic and genomic characterization uncovers novel biology.</title>
        <authorList>
            <person name="Wiegand S."/>
            <person name="Jogler M."/>
            <person name="Boedeker C."/>
            <person name="Pinto D."/>
            <person name="Vollmers J."/>
            <person name="Rivas-Marin E."/>
            <person name="Kohn T."/>
            <person name="Peeters S.H."/>
            <person name="Heuer A."/>
            <person name="Rast P."/>
            <person name="Oberbeckmann S."/>
            <person name="Bunk B."/>
            <person name="Jeske O."/>
            <person name="Meyerdierks A."/>
            <person name="Storesund J.E."/>
            <person name="Kallscheuer N."/>
            <person name="Luecker S."/>
            <person name="Lage O.M."/>
            <person name="Pohl T."/>
            <person name="Merkel B.J."/>
            <person name="Hornburger P."/>
            <person name="Mueller R.-W."/>
            <person name="Bruemmer F."/>
            <person name="Labrenz M."/>
            <person name="Spormann A.M."/>
            <person name="Op den Camp H."/>
            <person name="Overmann J."/>
            <person name="Amann R."/>
            <person name="Jetten M.S.M."/>
            <person name="Mascher T."/>
            <person name="Medema M.H."/>
            <person name="Devos D.P."/>
            <person name="Kaster A.-K."/>
            <person name="Ovreas L."/>
            <person name="Rohde M."/>
            <person name="Galperin M.Y."/>
            <person name="Jogler C."/>
        </authorList>
    </citation>
    <scope>NUCLEOTIDE SEQUENCE [LARGE SCALE GENOMIC DNA]</scope>
    <source>
        <strain evidence="7 8">Mal48</strain>
    </source>
</reference>
<comment type="subcellular location">
    <subcellularLocation>
        <location evidence="5">Cytoplasm</location>
    </subcellularLocation>
</comment>
<evidence type="ECO:0000256" key="1">
    <source>
        <dbReference type="ARBA" id="ARBA00009018"/>
    </source>
</evidence>
<organism evidence="7 8">
    <name type="scientific">Thalassoglobus polymorphus</name>
    <dbReference type="NCBI Taxonomy" id="2527994"/>
    <lineage>
        <taxon>Bacteria</taxon>
        <taxon>Pseudomonadati</taxon>
        <taxon>Planctomycetota</taxon>
        <taxon>Planctomycetia</taxon>
        <taxon>Planctomycetales</taxon>
        <taxon>Planctomycetaceae</taxon>
        <taxon>Thalassoglobus</taxon>
    </lineage>
</organism>
<sequence>MSAARIPVIGIIGGIGSGKTAVAEALGKLISVRRLDADVAGHQVLLDEKVKDALKKAFGDSIFDEQGEIVRSDLAKLVFGNQKTQQVARAKLEEIVHPEIRKILENQLKEIQYQRDCDVIILDAALMLEAGWSEVCDAIVYLDVPEAVRLQRVQQRGWSEQEFRKREASQLSLSEKQNRAEITISNATDLQSTANQLANWIKQNHSYEAMHH</sequence>
<gene>
    <name evidence="5 7" type="primary">coaE</name>
    <name evidence="7" type="ORF">Mal48_18810</name>
</gene>
<comment type="catalytic activity">
    <reaction evidence="5">
        <text>3'-dephospho-CoA + ATP = ADP + CoA + H(+)</text>
        <dbReference type="Rhea" id="RHEA:18245"/>
        <dbReference type="ChEBI" id="CHEBI:15378"/>
        <dbReference type="ChEBI" id="CHEBI:30616"/>
        <dbReference type="ChEBI" id="CHEBI:57287"/>
        <dbReference type="ChEBI" id="CHEBI:57328"/>
        <dbReference type="ChEBI" id="CHEBI:456216"/>
        <dbReference type="EC" id="2.7.1.24"/>
    </reaction>
</comment>
<dbReference type="UniPathway" id="UPA00241">
    <property type="reaction ID" value="UER00356"/>
</dbReference>
<dbReference type="PROSITE" id="PS51219">
    <property type="entry name" value="DPCK"/>
    <property type="match status" value="1"/>
</dbReference>